<dbReference type="SMART" id="SM01041">
    <property type="entry name" value="BRO1"/>
    <property type="match status" value="1"/>
</dbReference>
<dbReference type="Proteomes" id="UP000005446">
    <property type="component" value="Unassembled WGS sequence"/>
</dbReference>
<gene>
    <name evidence="4" type="ORF">M7I_4984</name>
</gene>
<comment type="similarity">
    <text evidence="1">Belongs to the palA/RIM20 family.</text>
</comment>
<organism evidence="4 5">
    <name type="scientific">Glarea lozoyensis (strain ATCC 74030 / MF5533)</name>
    <dbReference type="NCBI Taxonomy" id="1104152"/>
    <lineage>
        <taxon>Eukaryota</taxon>
        <taxon>Fungi</taxon>
        <taxon>Dikarya</taxon>
        <taxon>Ascomycota</taxon>
        <taxon>Pezizomycotina</taxon>
        <taxon>Leotiomycetes</taxon>
        <taxon>Helotiales</taxon>
        <taxon>Helotiaceae</taxon>
        <taxon>Glarea</taxon>
    </lineage>
</organism>
<dbReference type="Pfam" id="PF13949">
    <property type="entry name" value="ALIX_LYPXL_bnd"/>
    <property type="match status" value="1"/>
</dbReference>
<evidence type="ECO:0000313" key="5">
    <source>
        <dbReference type="Proteomes" id="UP000005446"/>
    </source>
</evidence>
<protein>
    <submittedName>
        <fullName evidence="4">Putative pH-response regulator protein palA/RIM20</fullName>
    </submittedName>
</protein>
<evidence type="ECO:0000256" key="1">
    <source>
        <dbReference type="ARBA" id="ARBA00038154"/>
    </source>
</evidence>
<dbReference type="FunCoup" id="H0EQN0">
    <property type="interactions" value="734"/>
</dbReference>
<dbReference type="Gene3D" id="1.25.40.280">
    <property type="entry name" value="alix/aip1 like domains"/>
    <property type="match status" value="1"/>
</dbReference>
<reference evidence="4 5" key="1">
    <citation type="journal article" date="2012" name="Eukaryot. Cell">
        <title>Genome sequence of the fungus Glarea lozoyensis: the first genome sequence of a species from the Helotiaceae family.</title>
        <authorList>
            <person name="Youssar L."/>
            <person name="Gruening B.A."/>
            <person name="Erxleben A."/>
            <person name="Guenther S."/>
            <person name="Huettel W."/>
        </authorList>
    </citation>
    <scope>NUCLEOTIDE SEQUENCE [LARGE SCALE GENOMIC DNA]</scope>
    <source>
        <strain evidence="5">ATCC 74030 / MF5533</strain>
    </source>
</reference>
<dbReference type="EMBL" id="AGUE01000125">
    <property type="protein sequence ID" value="EHK99152.1"/>
    <property type="molecule type" value="Genomic_DNA"/>
</dbReference>
<feature type="domain" description="BRO1" evidence="3">
    <location>
        <begin position="4"/>
        <end position="285"/>
    </location>
</feature>
<evidence type="ECO:0000259" key="3">
    <source>
        <dbReference type="PROSITE" id="PS51180"/>
    </source>
</evidence>
<dbReference type="Pfam" id="PF03097">
    <property type="entry name" value="BRO1"/>
    <property type="match status" value="2"/>
</dbReference>
<dbReference type="GO" id="GO:0005768">
    <property type="term" value="C:endosome"/>
    <property type="evidence" value="ECO:0007669"/>
    <property type="project" value="TreeGrafter"/>
</dbReference>
<dbReference type="Gene3D" id="1.20.120.560">
    <property type="entry name" value="alix/aip1 in complex with the ypdl late domain"/>
    <property type="match status" value="2"/>
</dbReference>
<feature type="coiled-coil region" evidence="2">
    <location>
        <begin position="351"/>
        <end position="385"/>
    </location>
</feature>
<dbReference type="PANTHER" id="PTHR23030:SF39">
    <property type="entry name" value="PROGRAMMED CELL DEATH 6-INTERACTING PROTEIN"/>
    <property type="match status" value="1"/>
</dbReference>
<dbReference type="Gene3D" id="1.20.140.50">
    <property type="entry name" value="alix/aip1 like domains"/>
    <property type="match status" value="2"/>
</dbReference>
<dbReference type="PROSITE" id="PS51180">
    <property type="entry name" value="BRO1"/>
    <property type="match status" value="1"/>
</dbReference>
<keyword evidence="5" id="KW-1185">Reference proteome</keyword>
<dbReference type="AlphaFoldDB" id="H0EQN0"/>
<dbReference type="InterPro" id="IPR038499">
    <property type="entry name" value="BRO1_sf"/>
</dbReference>
<proteinExistence type="inferred from homology"/>
<name>H0EQN0_GLAL7</name>
<comment type="caution">
    <text evidence="4">The sequence shown here is derived from an EMBL/GenBank/DDBJ whole genome shotgun (WGS) entry which is preliminary data.</text>
</comment>
<sequence length="558" mass="62390">MSNNILFLPFRKTNPVALSTAIKGYISSKYDQHPDMFRQDLEVIDALRRDAVHVREPHTSGIKKIAAYAGQISWMGAKFPIDFELANVLYNLAALYSQLATASNRATTEGLRAACNYFCLAAGVISHIKTEVIPELRTAPPEDMDDGTLESLEYLMLAQAQECFWQKAVMDGYKDASIAKLAAKVSDFYGAAGDWGVKITNEADPVPPKSELKTLDRANMAVAKVPKETSEPQNFIGDSKEFGPPLFAKLVPFAVHQAASIYEERRDRLVNKNIIDELEILTTQIHDTLRSLNLPGSLQALEKPLGLPPTLTAHAEEIRQADALTRLQRSFSDTAKLKASDDAIFAEGRELLQAEAAENESLNEVSRLESRRQRKIEALREKSKKDDINTSILAEAARLERELPNQAVVAAHFEDFFEQQLKKYEVDKQALKSETEEQERLLSQLQLSNAQFLAARAGDKSSRDREQALQKLENAYFAYKEIVSNLEVARKFYNDLANIVGRFRDECKAFVYNRRQEAMALESLPSLTSTQRALASSSEFVEHAQPKLSSTGSNSTHL</sequence>
<dbReference type="InterPro" id="IPR004328">
    <property type="entry name" value="BRO1_dom"/>
</dbReference>
<dbReference type="OrthoDB" id="64867at2759"/>
<keyword evidence="2" id="KW-0175">Coiled coil</keyword>
<accession>H0EQN0</accession>
<dbReference type="InterPro" id="IPR025304">
    <property type="entry name" value="ALIX_V_dom"/>
</dbReference>
<dbReference type="InParanoid" id="H0EQN0"/>
<dbReference type="HOGENOM" id="CLU_007181_2_1_1"/>
<dbReference type="PANTHER" id="PTHR23030">
    <property type="entry name" value="PCD6 INTERACTING PROTEIN-RELATED"/>
    <property type="match status" value="1"/>
</dbReference>
<evidence type="ECO:0000313" key="4">
    <source>
        <dbReference type="EMBL" id="EHK99152.1"/>
    </source>
</evidence>
<feature type="coiled-coil region" evidence="2">
    <location>
        <begin position="414"/>
        <end position="448"/>
    </location>
</feature>
<evidence type="ECO:0000256" key="2">
    <source>
        <dbReference type="SAM" id="Coils"/>
    </source>
</evidence>